<evidence type="ECO:0000256" key="1">
    <source>
        <dbReference type="ARBA" id="ARBA00023027"/>
    </source>
</evidence>
<dbReference type="EMBL" id="JACZHT010000001">
    <property type="protein sequence ID" value="MBE1236541.1"/>
    <property type="molecule type" value="Genomic_DNA"/>
</dbReference>
<keyword evidence="4" id="KW-1185">Reference proteome</keyword>
<feature type="domain" description="NAD-dependent epimerase/dehydratase" evidence="2">
    <location>
        <begin position="95"/>
        <end position="222"/>
    </location>
</feature>
<evidence type="ECO:0000313" key="3">
    <source>
        <dbReference type="EMBL" id="MBE1236541.1"/>
    </source>
</evidence>
<proteinExistence type="predicted"/>
<dbReference type="InterPro" id="IPR036291">
    <property type="entry name" value="NAD(P)-bd_dom_sf"/>
</dbReference>
<protein>
    <submittedName>
        <fullName evidence="3">SDR family oxidoreductase</fullName>
    </submittedName>
</protein>
<dbReference type="Gene3D" id="3.40.50.720">
    <property type="entry name" value="NAD(P)-binding Rossmann-like Domain"/>
    <property type="match status" value="1"/>
</dbReference>
<accession>A0A8J7CVP4</accession>
<dbReference type="AlphaFoldDB" id="A0A8J7CVP4"/>
<evidence type="ECO:0000259" key="2">
    <source>
        <dbReference type="Pfam" id="PF01370"/>
    </source>
</evidence>
<dbReference type="RefSeq" id="WP_192533395.1">
    <property type="nucleotide sequence ID" value="NZ_JACZHT010000001.1"/>
</dbReference>
<dbReference type="PANTHER" id="PTHR43574">
    <property type="entry name" value="EPIMERASE-RELATED"/>
    <property type="match status" value="1"/>
</dbReference>
<dbReference type="InterPro" id="IPR001509">
    <property type="entry name" value="Epimerase_deHydtase"/>
</dbReference>
<dbReference type="Proteomes" id="UP000631034">
    <property type="component" value="Unassembled WGS sequence"/>
</dbReference>
<reference evidence="3" key="1">
    <citation type="submission" date="2020-10" db="EMBL/GenBank/DDBJ databases">
        <title>Genome sequence of the unusual species of purple photosynthetic bacteria, Phaeovibrio sulfidiphilus DSM 23193, type strain.</title>
        <authorList>
            <person name="Kyndt J.A."/>
            <person name="Meyer T.E."/>
        </authorList>
    </citation>
    <scope>NUCLEOTIDE SEQUENCE</scope>
    <source>
        <strain evidence="3">DSM 23193</strain>
    </source>
</reference>
<organism evidence="3 4">
    <name type="scientific">Phaeovibrio sulfidiphilus</name>
    <dbReference type="NCBI Taxonomy" id="1220600"/>
    <lineage>
        <taxon>Bacteria</taxon>
        <taxon>Pseudomonadati</taxon>
        <taxon>Pseudomonadota</taxon>
        <taxon>Alphaproteobacteria</taxon>
        <taxon>Rhodospirillales</taxon>
        <taxon>Rhodospirillaceae</taxon>
        <taxon>Phaeovibrio</taxon>
    </lineage>
</organism>
<name>A0A8J7CVP4_9PROT</name>
<dbReference type="CDD" id="cd05266">
    <property type="entry name" value="SDR_a4"/>
    <property type="match status" value="1"/>
</dbReference>
<dbReference type="Pfam" id="PF01370">
    <property type="entry name" value="Epimerase"/>
    <property type="match status" value="1"/>
</dbReference>
<dbReference type="SUPFAM" id="SSF51735">
    <property type="entry name" value="NAD(P)-binding Rossmann-fold domains"/>
    <property type="match status" value="1"/>
</dbReference>
<evidence type="ECO:0000313" key="4">
    <source>
        <dbReference type="Proteomes" id="UP000631034"/>
    </source>
</evidence>
<sequence>MKKRLLCFGFGYTARHLARHLDADEWDVAGTTRTGLWAEGLSRYHPDVRILRLRGHDDSFLRDFQAVLEDCTHLLVTAPPDENGDPFLRDYASVLEKAPVDWIGYTSSTGVYGDTRGDWVDETSPCRPGSERAKLRLEAEDAWRAFGARTGMPVTVFRLSGIYGPGRCTVSDLLRIESAARGTPPVPIAKEGHVFSRIHVDDIARAVHASMDAPGAGGLYNLADDEPAPHADVVRYSYELLGMPAPETLEFEDASRTMSPMALSFWSECRRVRNDRMKSDLGAELLYPSYREGLAAVLEEQRLPEAE</sequence>
<keyword evidence="1" id="KW-0520">NAD</keyword>
<comment type="caution">
    <text evidence="3">The sequence shown here is derived from an EMBL/GenBank/DDBJ whole genome shotgun (WGS) entry which is preliminary data.</text>
</comment>
<gene>
    <name evidence="3" type="ORF">IHV25_02595</name>
</gene>